<dbReference type="EMBL" id="WNKC01000004">
    <property type="protein sequence ID" value="MVF05186.1"/>
    <property type="molecule type" value="Genomic_DNA"/>
</dbReference>
<gene>
    <name evidence="1" type="ORF">GMA22_18270</name>
</gene>
<evidence type="ECO:0000313" key="1">
    <source>
        <dbReference type="EMBL" id="MVF05186.1"/>
    </source>
</evidence>
<name>A0ABD6I1H8_SERMA</name>
<proteinExistence type="predicted"/>
<organism evidence="1 2">
    <name type="scientific">Serratia marcescens</name>
    <dbReference type="NCBI Taxonomy" id="615"/>
    <lineage>
        <taxon>Bacteria</taxon>
        <taxon>Pseudomonadati</taxon>
        <taxon>Pseudomonadota</taxon>
        <taxon>Gammaproteobacteria</taxon>
        <taxon>Enterobacterales</taxon>
        <taxon>Yersiniaceae</taxon>
        <taxon>Serratia</taxon>
    </lineage>
</organism>
<accession>A0ABD6I1H8</accession>
<dbReference type="Proteomes" id="UP000443014">
    <property type="component" value="Unassembled WGS sequence"/>
</dbReference>
<protein>
    <submittedName>
        <fullName evidence="1">Uncharacterized protein</fullName>
    </submittedName>
</protein>
<dbReference type="AlphaFoldDB" id="A0ABD6I1H8"/>
<dbReference type="RefSeq" id="WP_156866231.1">
    <property type="nucleotide sequence ID" value="NZ_WNKC01000004.1"/>
</dbReference>
<sequence>MTEWIDLNDALVRTTVRIDDGCDWTAWIIWQMCANWRMRNGIHQPPPARPKVAVVTITPIKKPKKGKRHRVEEEEYA</sequence>
<comment type="caution">
    <text evidence="1">The sequence shown here is derived from an EMBL/GenBank/DDBJ whole genome shotgun (WGS) entry which is preliminary data.</text>
</comment>
<reference evidence="1 2" key="1">
    <citation type="submission" date="2019-11" db="EMBL/GenBank/DDBJ databases">
        <title>Whole genome sequence of a plant growth promoting strain Serratia marcescens BTL07 isolated from the rhizoplane of Chili (Capsicum annuum).</title>
        <authorList>
            <person name="Dutta S."/>
            <person name="Khatun A."/>
            <person name="Gupta D.R."/>
            <person name="Surovy M.Z."/>
            <person name="Rahman M.M."/>
            <person name="Mahmud N.U."/>
            <person name="Emes R."/>
            <person name="Warry A."/>
            <person name="West H."/>
            <person name="Clarke M.L."/>
            <person name="Islam M.T."/>
        </authorList>
    </citation>
    <scope>NUCLEOTIDE SEQUENCE [LARGE SCALE GENOMIC DNA]</scope>
    <source>
        <strain evidence="1 2">BTL07</strain>
    </source>
</reference>
<evidence type="ECO:0000313" key="2">
    <source>
        <dbReference type="Proteomes" id="UP000443014"/>
    </source>
</evidence>